<evidence type="ECO:0000313" key="4">
    <source>
        <dbReference type="Proteomes" id="UP000027059"/>
    </source>
</evidence>
<dbReference type="AlphaFoldDB" id="A0A059Y2K3"/>
<reference evidence="4" key="1">
    <citation type="submission" date="2014-02" db="EMBL/GenBank/DDBJ databases">
        <title>Complete genome sequence and comparative genomic analysis of the nitrogen-fixing bacterium Leptospirillum ferriphilum YSK.</title>
        <authorList>
            <person name="Guo X."/>
            <person name="Yin H."/>
            <person name="Liang Y."/>
            <person name="Hu Q."/>
            <person name="Ma L."/>
            <person name="Xiao Y."/>
            <person name="Zhang X."/>
            <person name="Qiu G."/>
            <person name="Liu X."/>
        </authorList>
    </citation>
    <scope>NUCLEOTIDE SEQUENCE [LARGE SCALE GENOMIC DNA]</scope>
    <source>
        <strain evidence="4">YSK</strain>
    </source>
</reference>
<dbReference type="RefSeq" id="WP_014961182.1">
    <property type="nucleotide sequence ID" value="NZ_CP007243.1"/>
</dbReference>
<evidence type="ECO:0000256" key="1">
    <source>
        <dbReference type="ARBA" id="ARBA00023002"/>
    </source>
</evidence>
<dbReference type="Pfam" id="PF20463">
    <property type="entry name" value="PDH_C"/>
    <property type="match status" value="1"/>
</dbReference>
<dbReference type="InterPro" id="IPR036291">
    <property type="entry name" value="NAD(P)-bd_dom_sf"/>
</dbReference>
<dbReference type="InterPro" id="IPR046825">
    <property type="entry name" value="PDH_C"/>
</dbReference>
<keyword evidence="1" id="KW-0560">Oxidoreductase</keyword>
<dbReference type="PROSITE" id="PS51176">
    <property type="entry name" value="PDH_ADH"/>
    <property type="match status" value="1"/>
</dbReference>
<dbReference type="InterPro" id="IPR003099">
    <property type="entry name" value="Prephen_DH"/>
</dbReference>
<dbReference type="OrthoDB" id="9809920at2"/>
<dbReference type="GO" id="GO:0006571">
    <property type="term" value="P:tyrosine biosynthetic process"/>
    <property type="evidence" value="ECO:0007669"/>
    <property type="project" value="InterPro"/>
</dbReference>
<keyword evidence="4" id="KW-1185">Reference proteome</keyword>
<dbReference type="EMBL" id="CP007243">
    <property type="protein sequence ID" value="AIA31761.1"/>
    <property type="molecule type" value="Genomic_DNA"/>
</dbReference>
<name>A0A059Y2K3_9BACT</name>
<dbReference type="Gene3D" id="1.10.3660.10">
    <property type="entry name" value="6-phosphogluconate dehydrogenase C-terminal like domain"/>
    <property type="match status" value="1"/>
</dbReference>
<feature type="domain" description="Prephenate/arogenate dehydrogenase" evidence="2">
    <location>
        <begin position="8"/>
        <end position="302"/>
    </location>
</feature>
<dbReference type="SUPFAM" id="SSF51735">
    <property type="entry name" value="NAD(P)-binding Rossmann-fold domains"/>
    <property type="match status" value="1"/>
</dbReference>
<gene>
    <name evidence="3" type="ORF">Y981_07175</name>
</gene>
<dbReference type="SUPFAM" id="SSF48179">
    <property type="entry name" value="6-phosphogluconate dehydrogenase C-terminal domain-like"/>
    <property type="match status" value="1"/>
</dbReference>
<dbReference type="GO" id="GO:0070403">
    <property type="term" value="F:NAD+ binding"/>
    <property type="evidence" value="ECO:0007669"/>
    <property type="project" value="InterPro"/>
</dbReference>
<dbReference type="PANTHER" id="PTHR21363">
    <property type="entry name" value="PREPHENATE DEHYDROGENASE"/>
    <property type="match status" value="1"/>
</dbReference>
<dbReference type="KEGG" id="lfp:Y981_07175"/>
<dbReference type="Proteomes" id="UP000027059">
    <property type="component" value="Chromosome"/>
</dbReference>
<dbReference type="GO" id="GO:0008977">
    <property type="term" value="F:prephenate dehydrogenase (NAD+) activity"/>
    <property type="evidence" value="ECO:0007669"/>
    <property type="project" value="InterPro"/>
</dbReference>
<organism evidence="3 4">
    <name type="scientific">Leptospirillum ferriphilum YSK</name>
    <dbReference type="NCBI Taxonomy" id="1441628"/>
    <lineage>
        <taxon>Bacteria</taxon>
        <taxon>Pseudomonadati</taxon>
        <taxon>Nitrospirota</taxon>
        <taxon>Nitrospiria</taxon>
        <taxon>Nitrospirales</taxon>
        <taxon>Nitrospiraceae</taxon>
        <taxon>Leptospirillum</taxon>
    </lineage>
</organism>
<evidence type="ECO:0000259" key="2">
    <source>
        <dbReference type="PROSITE" id="PS51176"/>
    </source>
</evidence>
<protein>
    <recommendedName>
        <fullName evidence="2">Prephenate/arogenate dehydrogenase domain-containing protein</fullName>
    </recommendedName>
</protein>
<dbReference type="InterPro" id="IPR046826">
    <property type="entry name" value="PDH_N"/>
</dbReference>
<evidence type="ECO:0000313" key="3">
    <source>
        <dbReference type="EMBL" id="AIA31761.1"/>
    </source>
</evidence>
<dbReference type="PANTHER" id="PTHR21363:SF0">
    <property type="entry name" value="PREPHENATE DEHYDROGENASE [NADP(+)]"/>
    <property type="match status" value="1"/>
</dbReference>
<dbReference type="InterPro" id="IPR008927">
    <property type="entry name" value="6-PGluconate_DH-like_C_sf"/>
</dbReference>
<dbReference type="InterPro" id="IPR050812">
    <property type="entry name" value="Preph/Arog_dehydrog"/>
</dbReference>
<sequence>MTDSCPYRTISIIGVGLMGASLAGALKALPSPPVIRGSTPEKEEGEKALGRGLIDSYTPSNREVVSGAELVVIAAPPSSIPKIWEEIGPGLPPGTLLTDLASVKQNLHAIYLERFSSVFPRYISSHPMAGRELTGVDAARADLFRDRLTFLIPFASSPLGEDLERLKKLWTIAGSPRQTVVESREHDRILSLISHLPHLLAFSLLETLVRTTDKKTIPHWNWPSQKGGALKDMLRIAWSGPDLWGDILLQNRKEILSSIEDFTSSMDVFKKFLVDEDREGLISCLKTLQAKAHEDMHHERHS</sequence>
<proteinExistence type="predicted"/>
<dbReference type="HOGENOM" id="CLU_055968_0_1_0"/>
<dbReference type="Pfam" id="PF02153">
    <property type="entry name" value="PDH_N"/>
    <property type="match status" value="1"/>
</dbReference>
<dbReference type="Gene3D" id="3.40.50.720">
    <property type="entry name" value="NAD(P)-binding Rossmann-like Domain"/>
    <property type="match status" value="1"/>
</dbReference>
<reference evidence="3 4" key="2">
    <citation type="journal article" date="2015" name="Biomed. Res. Int.">
        <title>Effects of Arsenite Resistance on the Growth and Functional Gene Expression of Leptospirillum ferriphilum and Acidithiobacillus thiooxidans in Pure Culture and Coculture.</title>
        <authorList>
            <person name="Jiang H."/>
            <person name="Liang Y."/>
            <person name="Yin H."/>
            <person name="Xiao Y."/>
            <person name="Guo X."/>
            <person name="Xu Y."/>
            <person name="Hu Q."/>
            <person name="Liu H."/>
            <person name="Liu X."/>
        </authorList>
    </citation>
    <scope>NUCLEOTIDE SEQUENCE [LARGE SCALE GENOMIC DNA]</scope>
    <source>
        <strain evidence="3 4">YSK</strain>
    </source>
</reference>
<accession>A0A059Y2K3</accession>
<dbReference type="GO" id="GO:0004665">
    <property type="term" value="F:prephenate dehydrogenase (NADP+) activity"/>
    <property type="evidence" value="ECO:0007669"/>
    <property type="project" value="InterPro"/>
</dbReference>